<dbReference type="InterPro" id="IPR000595">
    <property type="entry name" value="cNMP-bd_dom"/>
</dbReference>
<dbReference type="OrthoDB" id="680421at2"/>
<dbReference type="CDD" id="cd00038">
    <property type="entry name" value="CAP_ED"/>
    <property type="match status" value="1"/>
</dbReference>
<dbReference type="Pfam" id="PF00027">
    <property type="entry name" value="cNMP_binding"/>
    <property type="match status" value="1"/>
</dbReference>
<evidence type="ECO:0000313" key="2">
    <source>
        <dbReference type="EMBL" id="SHN13466.1"/>
    </source>
</evidence>
<dbReference type="Gene3D" id="2.60.120.10">
    <property type="entry name" value="Jelly Rolls"/>
    <property type="match status" value="1"/>
</dbReference>
<proteinExistence type="predicted"/>
<name>A0A1M7P9M3_9FLAO</name>
<dbReference type="PROSITE" id="PS50042">
    <property type="entry name" value="CNMP_BINDING_3"/>
    <property type="match status" value="1"/>
</dbReference>
<dbReference type="AlphaFoldDB" id="A0A1M7P9M3"/>
<dbReference type="Proteomes" id="UP000184092">
    <property type="component" value="Unassembled WGS sequence"/>
</dbReference>
<dbReference type="SUPFAM" id="SSF51206">
    <property type="entry name" value="cAMP-binding domain-like"/>
    <property type="match status" value="1"/>
</dbReference>
<dbReference type="PROSITE" id="PS00888">
    <property type="entry name" value="CNMP_BINDING_1"/>
    <property type="match status" value="1"/>
</dbReference>
<keyword evidence="2" id="KW-0808">Transferase</keyword>
<gene>
    <name evidence="2" type="ORF">SAMN05216269_1156</name>
</gene>
<organism evidence="2 3">
    <name type="scientific">Flavobacterium xinjiangense</name>
    <dbReference type="NCBI Taxonomy" id="178356"/>
    <lineage>
        <taxon>Bacteria</taxon>
        <taxon>Pseudomonadati</taxon>
        <taxon>Bacteroidota</taxon>
        <taxon>Flavobacteriia</taxon>
        <taxon>Flavobacteriales</taxon>
        <taxon>Flavobacteriaceae</taxon>
        <taxon>Flavobacterium</taxon>
    </lineage>
</organism>
<evidence type="ECO:0000259" key="1">
    <source>
        <dbReference type="PROSITE" id="PS50042"/>
    </source>
</evidence>
<feature type="domain" description="Cyclic nucleotide-binding" evidence="1">
    <location>
        <begin position="17"/>
        <end position="119"/>
    </location>
</feature>
<dbReference type="GO" id="GO:0016301">
    <property type="term" value="F:kinase activity"/>
    <property type="evidence" value="ECO:0007669"/>
    <property type="project" value="UniProtKB-KW"/>
</dbReference>
<dbReference type="InterPro" id="IPR018488">
    <property type="entry name" value="cNMP-bd_CS"/>
</dbReference>
<sequence>MENSLNKEHIIKNISQTYTKLTDNTISDYIRVSKIFTLDKSTLLVKEGQNADKIYFIANGSARAYYLKDGKEITDWFAFENDFISSIGSFFENIPSPHFIELLETTTFLEITRKDVFELSDKHHDFERLGRVVTTKTMLTLRKRIISLQFETAQQKYENLINNRPDITQRVPLTHIASYLGITLETLSRIRNQKIRI</sequence>
<dbReference type="InterPro" id="IPR018490">
    <property type="entry name" value="cNMP-bd_dom_sf"/>
</dbReference>
<dbReference type="EMBL" id="FRCL01000015">
    <property type="protein sequence ID" value="SHN13466.1"/>
    <property type="molecule type" value="Genomic_DNA"/>
</dbReference>
<keyword evidence="2" id="KW-0418">Kinase</keyword>
<reference evidence="3" key="1">
    <citation type="submission" date="2016-11" db="EMBL/GenBank/DDBJ databases">
        <authorList>
            <person name="Varghese N."/>
            <person name="Submissions S."/>
        </authorList>
    </citation>
    <scope>NUCLEOTIDE SEQUENCE [LARGE SCALE GENOMIC DNA]</scope>
    <source>
        <strain evidence="3">CGMCC 1.2749</strain>
    </source>
</reference>
<accession>A0A1M7P9M3</accession>
<keyword evidence="3" id="KW-1185">Reference proteome</keyword>
<dbReference type="RefSeq" id="WP_073210771.1">
    <property type="nucleotide sequence ID" value="NZ_FRCL01000015.1"/>
</dbReference>
<protein>
    <submittedName>
        <fullName evidence="2">cAMP-binding domain of CRP or a regulatory subunit of cAMP-dependent protein kinases</fullName>
    </submittedName>
</protein>
<dbReference type="InterPro" id="IPR014710">
    <property type="entry name" value="RmlC-like_jellyroll"/>
</dbReference>
<evidence type="ECO:0000313" key="3">
    <source>
        <dbReference type="Proteomes" id="UP000184092"/>
    </source>
</evidence>
<dbReference type="STRING" id="178356.SAMN05216269_1156"/>